<dbReference type="STRING" id="1461694.ATO9_18270"/>
<dbReference type="InterPro" id="IPR013321">
    <property type="entry name" value="Arc_rbn_hlx_hlx"/>
</dbReference>
<organism evidence="1 2">
    <name type="scientific">Pseudooceanicola atlanticus</name>
    <dbReference type="NCBI Taxonomy" id="1461694"/>
    <lineage>
        <taxon>Bacteria</taxon>
        <taxon>Pseudomonadati</taxon>
        <taxon>Pseudomonadota</taxon>
        <taxon>Alphaproteobacteria</taxon>
        <taxon>Rhodobacterales</taxon>
        <taxon>Paracoccaceae</taxon>
        <taxon>Pseudooceanicola</taxon>
    </lineage>
</organism>
<dbReference type="RefSeq" id="WP_043752669.1">
    <property type="nucleotide sequence ID" value="NZ_AQQX01000011.1"/>
</dbReference>
<evidence type="ECO:0008006" key="3">
    <source>
        <dbReference type="Google" id="ProtNLM"/>
    </source>
</evidence>
<name>A0A0A0EBB4_9RHOB</name>
<gene>
    <name evidence="1" type="ORF">ATO9_18270</name>
</gene>
<keyword evidence="2" id="KW-1185">Reference proteome</keyword>
<proteinExistence type="predicted"/>
<reference evidence="1 2" key="1">
    <citation type="journal article" date="2015" name="Antonie Van Leeuwenhoek">
        <title>Pseudooceanicola atlanticus gen. nov. sp. nov., isolated from surface seawater of the Atlantic Ocean and reclassification of Oceanicola batsensis, Oceanicola marinus, Oceanicola nitratireducens, Oceanicola nanhaiensis, Oceanicola antarcticus and Oceanicola flagellatus, as Pseudooceanicola batsensis comb. nov., Pseudooceanicola marinus comb. nov., Pseudooceanicola nitratireducens comb. nov., Pseudooceanicola nanhaiensis comb. nov., Pseudooceanicola antarcticus comb. nov., and Pseudooceanicola flagellatus comb. nov.</title>
        <authorList>
            <person name="Lai Q."/>
            <person name="Li G."/>
            <person name="Liu X."/>
            <person name="Du Y."/>
            <person name="Sun F."/>
            <person name="Shao Z."/>
        </authorList>
    </citation>
    <scope>NUCLEOTIDE SEQUENCE [LARGE SCALE GENOMIC DNA]</scope>
    <source>
        <strain evidence="1 2">22II-s11g</strain>
    </source>
</reference>
<protein>
    <recommendedName>
        <fullName evidence="3">Replication protein</fullName>
    </recommendedName>
</protein>
<dbReference type="Gene3D" id="1.10.1220.10">
    <property type="entry name" value="Met repressor-like"/>
    <property type="match status" value="1"/>
</dbReference>
<dbReference type="EMBL" id="AQQX01000011">
    <property type="protein sequence ID" value="KGM47348.1"/>
    <property type="molecule type" value="Genomic_DNA"/>
</dbReference>
<accession>A0A0A0EBB4</accession>
<evidence type="ECO:0000313" key="1">
    <source>
        <dbReference type="EMBL" id="KGM47348.1"/>
    </source>
</evidence>
<dbReference type="AlphaFoldDB" id="A0A0A0EBB4"/>
<dbReference type="GO" id="GO:0006355">
    <property type="term" value="P:regulation of DNA-templated transcription"/>
    <property type="evidence" value="ECO:0007669"/>
    <property type="project" value="InterPro"/>
</dbReference>
<sequence length="438" mass="48647">MEHLDTLTLVDATPVASGMATSDYVRLLHPEASIGKVNFLIADRKDRAESKISEIAAAPFYATCATERTAFVSVNRFHGHREDMRLAALNAMFVDLDADLAPTGLVADPAAWRAKVREICETAGLPMPSLLNATGRGLAAIWLIRPLPPHVRARWRAAIHGLITLFRSAGADKSCSDTARVFRLPGSINPKSGRVVRVVGGTLLRYDYDALEDAIYTTLGRPTRCQLQKRKLRHMKTGKRRSTDSGLTPAARFQQVLNDLDKLCVLWGGQVPEGRRNIFLHLYATCLTHLREPRDIATAIARMAAVATPGLPATEVRSIVRNAEDRAARPRTVCPLDDGRYHYSGAQVAHLLDITDEEARALKLQQVYSPKERRRRKAERQRERRAAAGAVSRAEYLDANTISREMPWTAQGMSRATWYRKGKPTISADFTTLAAFFQ</sequence>
<dbReference type="OrthoDB" id="6008408at2"/>
<dbReference type="eggNOG" id="COG2522">
    <property type="taxonomic scope" value="Bacteria"/>
</dbReference>
<dbReference type="Proteomes" id="UP000030004">
    <property type="component" value="Unassembled WGS sequence"/>
</dbReference>
<comment type="caution">
    <text evidence="1">The sequence shown here is derived from an EMBL/GenBank/DDBJ whole genome shotgun (WGS) entry which is preliminary data.</text>
</comment>
<evidence type="ECO:0000313" key="2">
    <source>
        <dbReference type="Proteomes" id="UP000030004"/>
    </source>
</evidence>